<name>A0A4U5TZ87_COLLU</name>
<gene>
    <name evidence="2" type="ORF">D9C73_001848</name>
</gene>
<sequence length="80" mass="8980">MTSRKIGLIIAVTARAIIFCQISHYMGERERGGEAAERQHDYERHPGNGTYYTNSYLREKNTAHINAGSRAAGDTEAFTF</sequence>
<evidence type="ECO:0008006" key="4">
    <source>
        <dbReference type="Google" id="ProtNLM"/>
    </source>
</evidence>
<evidence type="ECO:0000313" key="3">
    <source>
        <dbReference type="Proteomes" id="UP000298787"/>
    </source>
</evidence>
<evidence type="ECO:0000313" key="2">
    <source>
        <dbReference type="EMBL" id="TKS66829.1"/>
    </source>
</evidence>
<reference evidence="2 3" key="1">
    <citation type="submission" date="2019-01" db="EMBL/GenBank/DDBJ databases">
        <title>Genome Assembly of Collichthys lucidus.</title>
        <authorList>
            <person name="Cai M."/>
            <person name="Xiao S."/>
        </authorList>
    </citation>
    <scope>NUCLEOTIDE SEQUENCE [LARGE SCALE GENOMIC DNA]</scope>
    <source>
        <strain evidence="2">JT15FE1705JMU</strain>
        <tissue evidence="2">Muscle</tissue>
    </source>
</reference>
<feature type="signal peptide" evidence="1">
    <location>
        <begin position="1"/>
        <end position="16"/>
    </location>
</feature>
<keyword evidence="1" id="KW-0732">Signal</keyword>
<dbReference type="AlphaFoldDB" id="A0A4U5TZ87"/>
<organism evidence="2 3">
    <name type="scientific">Collichthys lucidus</name>
    <name type="common">Big head croaker</name>
    <name type="synonym">Sciaena lucida</name>
    <dbReference type="NCBI Taxonomy" id="240159"/>
    <lineage>
        <taxon>Eukaryota</taxon>
        <taxon>Metazoa</taxon>
        <taxon>Chordata</taxon>
        <taxon>Craniata</taxon>
        <taxon>Vertebrata</taxon>
        <taxon>Euteleostomi</taxon>
        <taxon>Actinopterygii</taxon>
        <taxon>Neopterygii</taxon>
        <taxon>Teleostei</taxon>
        <taxon>Neoteleostei</taxon>
        <taxon>Acanthomorphata</taxon>
        <taxon>Eupercaria</taxon>
        <taxon>Sciaenidae</taxon>
        <taxon>Collichthys</taxon>
    </lineage>
</organism>
<evidence type="ECO:0000256" key="1">
    <source>
        <dbReference type="SAM" id="SignalP"/>
    </source>
</evidence>
<dbReference type="EMBL" id="CM014079">
    <property type="protein sequence ID" value="TKS66829.1"/>
    <property type="molecule type" value="Genomic_DNA"/>
</dbReference>
<dbReference type="Proteomes" id="UP000298787">
    <property type="component" value="Chromosome 2"/>
</dbReference>
<accession>A0A4U5TZ87</accession>
<protein>
    <recommendedName>
        <fullName evidence="4">Secreted protein</fullName>
    </recommendedName>
</protein>
<keyword evidence="3" id="KW-1185">Reference proteome</keyword>
<proteinExistence type="predicted"/>
<feature type="chain" id="PRO_5020572487" description="Secreted protein" evidence="1">
    <location>
        <begin position="17"/>
        <end position="80"/>
    </location>
</feature>